<dbReference type="EMBL" id="JANBUP010000696">
    <property type="protein sequence ID" value="KAJ2810487.1"/>
    <property type="molecule type" value="Genomic_DNA"/>
</dbReference>
<proteinExistence type="predicted"/>
<evidence type="ECO:0000313" key="1">
    <source>
        <dbReference type="EMBL" id="KAJ2810487.1"/>
    </source>
</evidence>
<evidence type="ECO:0000313" key="2">
    <source>
        <dbReference type="Proteomes" id="UP001140096"/>
    </source>
</evidence>
<sequence>MLDLKNSTYADIRPHKRTLFHRFELWMINDGKMYLYFGFWIIIQALLFSLAIVNYLYYPMWQDMKDLLGMSFITARSSALALHVDTALVLFPICRTVISWIRTTPLNRIIPFDHALLFHMVIGYSIVFFTLVHAASHYHNYYKVSQATGVAYWRLLFTTGHSITGHIMMLCMIVMGITGAEKVRRKHFNLFWNLHHLFVVYFACFSIHGAFCLLKPNSPPYCMAGGNFWKYWLASGLVYLFERLSREFRAHWRSREMRVQKVILHPGKVIEVQFRKPRAFKGLAGQYAFLNCPAVSTQQWHPFTLTSAPEEDYVSMHIRLAGDWTRAFAETLGASEENWKALEQSLGEVDSRTKRRSKKPAAAGARKSVVQAAGAGRDSMAYAPIPRGAADGHRRNTALSALGNRRNTMLLVDQSDAHMPDAYGVPPVPGTHTYGAGRNSGSLVSRLSQYLGAGNPQGASQGRGSLSHMTGFVPGPPVPKMPSLKQLQDHYLREGGGGGGSSGPLHQPIEEYEMTATTKSASAHGSGSTITNNEDDVDDGMQQLKAIVNGDKDDEWESLPMGGASGGNRLGPEPVAHMSANILPQVLVDGPFGSASEDVFNHEIAMLFCAGIGCTPFASVLKSIWYRLSYPEGSFRLRKVYFFWVQRDTKSFEWFQDLLKAIEEEDDARMEQSHNDGDSAAEKMIEIHTYLTGKLNMTQMEHVHMNEDELDPITGLRSPTNFGRPNTDLIFRAVAHEHPATDVGVFFCGPVKLGSTIESAAKKWSSEGQDGTKFYYNKENF</sequence>
<gene>
    <name evidence="1" type="ORF">H4S07_002644</name>
</gene>
<name>A0ACC1LK27_9FUNG</name>
<organism evidence="1 2">
    <name type="scientific">Coemansia furcata</name>
    <dbReference type="NCBI Taxonomy" id="417177"/>
    <lineage>
        <taxon>Eukaryota</taxon>
        <taxon>Fungi</taxon>
        <taxon>Fungi incertae sedis</taxon>
        <taxon>Zoopagomycota</taxon>
        <taxon>Kickxellomycotina</taxon>
        <taxon>Kickxellomycetes</taxon>
        <taxon>Kickxellales</taxon>
        <taxon>Kickxellaceae</taxon>
        <taxon>Coemansia</taxon>
    </lineage>
</organism>
<protein>
    <submittedName>
        <fullName evidence="1">Uncharacterized protein</fullName>
    </submittedName>
</protein>
<keyword evidence="2" id="KW-1185">Reference proteome</keyword>
<accession>A0ACC1LK27</accession>
<comment type="caution">
    <text evidence="1">The sequence shown here is derived from an EMBL/GenBank/DDBJ whole genome shotgun (WGS) entry which is preliminary data.</text>
</comment>
<dbReference type="Proteomes" id="UP001140096">
    <property type="component" value="Unassembled WGS sequence"/>
</dbReference>
<reference evidence="1" key="1">
    <citation type="submission" date="2022-07" db="EMBL/GenBank/DDBJ databases">
        <title>Phylogenomic reconstructions and comparative analyses of Kickxellomycotina fungi.</title>
        <authorList>
            <person name="Reynolds N.K."/>
            <person name="Stajich J.E."/>
            <person name="Barry K."/>
            <person name="Grigoriev I.V."/>
            <person name="Crous P."/>
            <person name="Smith M.E."/>
        </authorList>
    </citation>
    <scope>NUCLEOTIDE SEQUENCE</scope>
    <source>
        <strain evidence="1">CBS 102833</strain>
    </source>
</reference>